<accession>A0A124EB95</accession>
<evidence type="ECO:0000313" key="1">
    <source>
        <dbReference type="EMBL" id="KUH33054.1"/>
    </source>
</evidence>
<evidence type="ECO:0000313" key="2">
    <source>
        <dbReference type="Proteomes" id="UP000053462"/>
    </source>
</evidence>
<dbReference type="AlphaFoldDB" id="A0A124EB95"/>
<reference evidence="1 2" key="1">
    <citation type="submission" date="2015-10" db="EMBL/GenBank/DDBJ databases">
        <title>Draft genome sequence of Thermococcus celericrescens strain DSM 17994.</title>
        <authorList>
            <person name="Hong S.-J."/>
            <person name="Park C.-E."/>
            <person name="Shin J.-H."/>
        </authorList>
    </citation>
    <scope>NUCLEOTIDE SEQUENCE [LARGE SCALE GENOMIC DNA]</scope>
    <source>
        <strain evidence="1 2">DSM 17994</strain>
    </source>
</reference>
<dbReference type="RefSeq" id="WP_058938991.1">
    <property type="nucleotide sequence ID" value="NZ_LLYW01000025.1"/>
</dbReference>
<gene>
    <name evidence="1" type="ORF">APY94_07230</name>
</gene>
<sequence>MRRNNKKRLIPLTLALVLAMVGAALAVPTINVHFQELDAGNGGMPQTVHHAYIDWTLSNDAQYVTSATITLTDNQGTKVGTGSDTVYLIIDGQKYLATYSGSTGVYTVDFTNNGLNNGISLDNNNLNTVTVVFQGQTVSP</sequence>
<dbReference type="STRING" id="227598.APY94_07230"/>
<protein>
    <submittedName>
        <fullName evidence="1">Uncharacterized protein</fullName>
    </submittedName>
</protein>
<name>A0A124EB95_9EURY</name>
<dbReference type="EMBL" id="LLYW01000025">
    <property type="protein sequence ID" value="KUH33054.1"/>
    <property type="molecule type" value="Genomic_DNA"/>
</dbReference>
<organism evidence="1 2">
    <name type="scientific">Thermococcus celericrescens</name>
    <dbReference type="NCBI Taxonomy" id="227598"/>
    <lineage>
        <taxon>Archaea</taxon>
        <taxon>Methanobacteriati</taxon>
        <taxon>Methanobacteriota</taxon>
        <taxon>Thermococci</taxon>
        <taxon>Thermococcales</taxon>
        <taxon>Thermococcaceae</taxon>
        <taxon>Thermococcus</taxon>
    </lineage>
</organism>
<proteinExistence type="predicted"/>
<dbReference type="OrthoDB" id="102238at2157"/>
<dbReference type="Proteomes" id="UP000053462">
    <property type="component" value="Unassembled WGS sequence"/>
</dbReference>
<comment type="caution">
    <text evidence="1">The sequence shown here is derived from an EMBL/GenBank/DDBJ whole genome shotgun (WGS) entry which is preliminary data.</text>
</comment>
<keyword evidence="2" id="KW-1185">Reference proteome</keyword>